<dbReference type="Proteomes" id="UP000076609">
    <property type="component" value="Unassembled WGS sequence"/>
</dbReference>
<protein>
    <submittedName>
        <fullName evidence="2">Uncharacterized protein</fullName>
    </submittedName>
</protein>
<sequence>MVNVNSGMSHKVNKGEAAARSLLAMKARSLGANCIVGVDIDYGTTNNNAATVNMQGTAAVITNLRDILADDAFKKAQELEEIYARIAQLQRWHTGDIAN</sequence>
<organism evidence="2 3">
    <name type="scientific">Sphingomonas hankookensis</name>
    <dbReference type="NCBI Taxonomy" id="563996"/>
    <lineage>
        <taxon>Bacteria</taxon>
        <taxon>Pseudomonadati</taxon>
        <taxon>Pseudomonadota</taxon>
        <taxon>Alphaproteobacteria</taxon>
        <taxon>Sphingomonadales</taxon>
        <taxon>Sphingomonadaceae</taxon>
        <taxon>Sphingomonas</taxon>
    </lineage>
</organism>
<evidence type="ECO:0000313" key="3">
    <source>
        <dbReference type="Proteomes" id="UP000076609"/>
    </source>
</evidence>
<proteinExistence type="inferred from homology"/>
<comment type="similarity">
    <text evidence="1">Belongs to the UPF0145 family.</text>
</comment>
<dbReference type="InterPro" id="IPR035439">
    <property type="entry name" value="UPF0145_dom_sf"/>
</dbReference>
<gene>
    <name evidence="2" type="ORF">AVT10_04525</name>
</gene>
<dbReference type="EMBL" id="LQQO01000034">
    <property type="protein sequence ID" value="KZE11516.1"/>
    <property type="molecule type" value="Genomic_DNA"/>
</dbReference>
<dbReference type="SUPFAM" id="SSF117782">
    <property type="entry name" value="YbjQ-like"/>
    <property type="match status" value="1"/>
</dbReference>
<reference evidence="3" key="1">
    <citation type="submission" date="2016-01" db="EMBL/GenBank/DDBJ databases">
        <title>Draft genome of Chromobacterium sp. F49.</title>
        <authorList>
            <person name="Hong K.W."/>
        </authorList>
    </citation>
    <scope>NUCLEOTIDE SEQUENCE [LARGE SCALE GENOMIC DNA]</scope>
    <source>
        <strain evidence="3">CN3</strain>
    </source>
</reference>
<accession>A0ABR5Y9P1</accession>
<dbReference type="Pfam" id="PF01906">
    <property type="entry name" value="YbjQ_1"/>
    <property type="match status" value="1"/>
</dbReference>
<evidence type="ECO:0000313" key="2">
    <source>
        <dbReference type="EMBL" id="KZE11516.1"/>
    </source>
</evidence>
<keyword evidence="3" id="KW-1185">Reference proteome</keyword>
<comment type="caution">
    <text evidence="2">The sequence shown here is derived from an EMBL/GenBank/DDBJ whole genome shotgun (WGS) entry which is preliminary data.</text>
</comment>
<dbReference type="InterPro" id="IPR002765">
    <property type="entry name" value="UPF0145_YbjQ-like"/>
</dbReference>
<dbReference type="Gene3D" id="3.30.110.70">
    <property type="entry name" value="Hypothetical protein apc22750. Chain B"/>
    <property type="match status" value="1"/>
</dbReference>
<name>A0ABR5Y9P1_9SPHN</name>
<evidence type="ECO:0000256" key="1">
    <source>
        <dbReference type="ARBA" id="ARBA00010751"/>
    </source>
</evidence>